<dbReference type="AlphaFoldDB" id="A0A431TCU7"/>
<evidence type="ECO:0000256" key="1">
    <source>
        <dbReference type="ARBA" id="ARBA00006817"/>
    </source>
</evidence>
<gene>
    <name evidence="4" type="ORF">EJP69_28795</name>
</gene>
<dbReference type="EMBL" id="RXOE01000012">
    <property type="protein sequence ID" value="RTQ30682.1"/>
    <property type="molecule type" value="Genomic_DNA"/>
</dbReference>
<name>A0A431TCU7_9BURK</name>
<feature type="domain" description="Activator of Hsp90 ATPase homologue 1/2-like C-terminal" evidence="3">
    <location>
        <begin position="67"/>
        <end position="200"/>
    </location>
</feature>
<dbReference type="Pfam" id="PF08327">
    <property type="entry name" value="AHSA1"/>
    <property type="match status" value="1"/>
</dbReference>
<dbReference type="Gene3D" id="3.30.530.20">
    <property type="match status" value="1"/>
</dbReference>
<organism evidence="4 5">
    <name type="scientific">Variovorax gossypii</name>
    <dbReference type="NCBI Taxonomy" id="1679495"/>
    <lineage>
        <taxon>Bacteria</taxon>
        <taxon>Pseudomonadati</taxon>
        <taxon>Pseudomonadota</taxon>
        <taxon>Betaproteobacteria</taxon>
        <taxon>Burkholderiales</taxon>
        <taxon>Comamonadaceae</taxon>
        <taxon>Variovorax</taxon>
    </lineage>
</organism>
<evidence type="ECO:0000259" key="3">
    <source>
        <dbReference type="Pfam" id="PF08327"/>
    </source>
</evidence>
<comment type="caution">
    <text evidence="4">The sequence shown here is derived from an EMBL/GenBank/DDBJ whole genome shotgun (WGS) entry which is preliminary data.</text>
</comment>
<accession>A0A431TCU7</accession>
<dbReference type="Proteomes" id="UP000267418">
    <property type="component" value="Unassembled WGS sequence"/>
</dbReference>
<evidence type="ECO:0000256" key="2">
    <source>
        <dbReference type="SAM" id="MobiDB-lite"/>
    </source>
</evidence>
<dbReference type="CDD" id="cd08900">
    <property type="entry name" value="SRPBCC_CalC_Aha1-like_7"/>
    <property type="match status" value="1"/>
</dbReference>
<protein>
    <submittedName>
        <fullName evidence="4">Polyketide cyclase</fullName>
    </submittedName>
</protein>
<proteinExistence type="inferred from homology"/>
<sequence length="201" mass="22838">MPHRYRHAQPCRDVVQPASGGVGPASRPPRRTPQALPRRRIKLTNQTEQNRSVSHGVFTIERTYADVRPQRVFDAFASIEGKNGWFTAPNDNWDIVERTMDFKVGGRERLKGKWKTGMVTEFDATYFDIIPGERIVYTYEMHLDGRKISVSLATLEFKASGAGTQLIMTEQGAFLDGFDDNGSRERGSREIIDKLSAYLQR</sequence>
<dbReference type="OrthoDB" id="9805228at2"/>
<dbReference type="SUPFAM" id="SSF55961">
    <property type="entry name" value="Bet v1-like"/>
    <property type="match status" value="1"/>
</dbReference>
<dbReference type="InterPro" id="IPR013538">
    <property type="entry name" value="ASHA1/2-like_C"/>
</dbReference>
<reference evidence="4 5" key="1">
    <citation type="submission" date="2018-12" db="EMBL/GenBank/DDBJ databases">
        <title>The genome of Variovorax gossypii DSM 100435.</title>
        <authorList>
            <person name="Gao J."/>
            <person name="Sun J."/>
        </authorList>
    </citation>
    <scope>NUCLEOTIDE SEQUENCE [LARGE SCALE GENOMIC DNA]</scope>
    <source>
        <strain evidence="4 5">DSM 100435</strain>
    </source>
</reference>
<keyword evidence="5" id="KW-1185">Reference proteome</keyword>
<evidence type="ECO:0000313" key="4">
    <source>
        <dbReference type="EMBL" id="RTQ30682.1"/>
    </source>
</evidence>
<comment type="similarity">
    <text evidence="1">Belongs to the AHA1 family.</text>
</comment>
<dbReference type="InterPro" id="IPR023393">
    <property type="entry name" value="START-like_dom_sf"/>
</dbReference>
<evidence type="ECO:0000313" key="5">
    <source>
        <dbReference type="Proteomes" id="UP000267418"/>
    </source>
</evidence>
<feature type="region of interest" description="Disordered" evidence="2">
    <location>
        <begin position="1"/>
        <end position="34"/>
    </location>
</feature>